<evidence type="ECO:0000256" key="3">
    <source>
        <dbReference type="ARBA" id="ARBA00023125"/>
    </source>
</evidence>
<dbReference type="Pfam" id="PF03466">
    <property type="entry name" value="LysR_substrate"/>
    <property type="match status" value="1"/>
</dbReference>
<dbReference type="STRING" id="419475.A8A54_10855"/>
<dbReference type="GO" id="GO:0043565">
    <property type="term" value="F:sequence-specific DNA binding"/>
    <property type="evidence" value="ECO:0007669"/>
    <property type="project" value="TreeGrafter"/>
</dbReference>
<gene>
    <name evidence="7" type="ORF">CEV34_4027</name>
    <name evidence="6" type="ORF">EHE22_08450</name>
</gene>
<evidence type="ECO:0000256" key="4">
    <source>
        <dbReference type="ARBA" id="ARBA00023163"/>
    </source>
</evidence>
<evidence type="ECO:0000256" key="2">
    <source>
        <dbReference type="ARBA" id="ARBA00023015"/>
    </source>
</evidence>
<dbReference type="Pfam" id="PF00126">
    <property type="entry name" value="HTH_1"/>
    <property type="match status" value="1"/>
</dbReference>
<reference evidence="7 8" key="1">
    <citation type="submission" date="2017-07" db="EMBL/GenBank/DDBJ databases">
        <title>Phylogenetic study on the rhizospheric bacterium Ochrobactrum sp. A44.</title>
        <authorList>
            <person name="Krzyzanowska D.M."/>
            <person name="Ossowicki A."/>
            <person name="Rajewska M."/>
            <person name="Maciag T."/>
            <person name="Kaczynski Z."/>
            <person name="Czerwicka M."/>
            <person name="Jafra S."/>
        </authorList>
    </citation>
    <scope>NUCLEOTIDE SEQUENCE [LARGE SCALE GENOMIC DNA]</scope>
    <source>
        <strain evidence="7 8">CCUG 30717</strain>
    </source>
</reference>
<dbReference type="InterPro" id="IPR058163">
    <property type="entry name" value="LysR-type_TF_proteobact-type"/>
</dbReference>
<evidence type="ECO:0000259" key="5">
    <source>
        <dbReference type="PROSITE" id="PS50931"/>
    </source>
</evidence>
<dbReference type="InterPro" id="IPR005119">
    <property type="entry name" value="LysR_subst-bd"/>
</dbReference>
<dbReference type="PANTHER" id="PTHR30537">
    <property type="entry name" value="HTH-TYPE TRANSCRIPTIONAL REGULATOR"/>
    <property type="match status" value="1"/>
</dbReference>
<organism evidence="7 8">
    <name type="scientific">Brucella pseudogrignonensis</name>
    <dbReference type="NCBI Taxonomy" id="419475"/>
    <lineage>
        <taxon>Bacteria</taxon>
        <taxon>Pseudomonadati</taxon>
        <taxon>Pseudomonadota</taxon>
        <taxon>Alphaproteobacteria</taxon>
        <taxon>Hyphomicrobiales</taxon>
        <taxon>Brucellaceae</taxon>
        <taxon>Brucella/Ochrobactrum group</taxon>
        <taxon>Brucella</taxon>
    </lineage>
</organism>
<evidence type="ECO:0000256" key="1">
    <source>
        <dbReference type="ARBA" id="ARBA00009437"/>
    </source>
</evidence>
<dbReference type="AlphaFoldDB" id="A0A256G9G7"/>
<comment type="similarity">
    <text evidence="1">Belongs to the LysR transcriptional regulatory family.</text>
</comment>
<dbReference type="PANTHER" id="PTHR30537:SF5">
    <property type="entry name" value="HTH-TYPE TRANSCRIPTIONAL ACTIVATOR TTDR-RELATED"/>
    <property type="match status" value="1"/>
</dbReference>
<protein>
    <submittedName>
        <fullName evidence="6">LysR family transcriptional regulator</fullName>
    </submittedName>
    <submittedName>
        <fullName evidence="7">LysR substrate binding domain protein</fullName>
    </submittedName>
</protein>
<keyword evidence="4" id="KW-0804">Transcription</keyword>
<dbReference type="Gene3D" id="1.10.10.10">
    <property type="entry name" value="Winged helix-like DNA-binding domain superfamily/Winged helix DNA-binding domain"/>
    <property type="match status" value="1"/>
</dbReference>
<dbReference type="InterPro" id="IPR036390">
    <property type="entry name" value="WH_DNA-bd_sf"/>
</dbReference>
<dbReference type="InterPro" id="IPR036388">
    <property type="entry name" value="WH-like_DNA-bd_sf"/>
</dbReference>
<keyword evidence="8" id="KW-1185">Reference proteome</keyword>
<dbReference type="GO" id="GO:0003700">
    <property type="term" value="F:DNA-binding transcription factor activity"/>
    <property type="evidence" value="ECO:0007669"/>
    <property type="project" value="InterPro"/>
</dbReference>
<keyword evidence="2" id="KW-0805">Transcription regulation</keyword>
<keyword evidence="3" id="KW-0238">DNA-binding</keyword>
<evidence type="ECO:0000313" key="9">
    <source>
        <dbReference type="Proteomes" id="UP000526233"/>
    </source>
</evidence>
<reference evidence="6 9" key="2">
    <citation type="submission" date="2018-11" db="EMBL/GenBank/DDBJ databases">
        <title>Genome sequencing and analysis.</title>
        <authorList>
            <person name="Huang Y.-T."/>
        </authorList>
    </citation>
    <scope>NUCLEOTIDE SEQUENCE [LARGE SCALE GENOMIC DNA]</scope>
    <source>
        <strain evidence="6 9">SHIN</strain>
    </source>
</reference>
<dbReference type="EMBL" id="PKQI01000001">
    <property type="protein sequence ID" value="NNV20454.1"/>
    <property type="molecule type" value="Genomic_DNA"/>
</dbReference>
<feature type="domain" description="HTH lysR-type" evidence="5">
    <location>
        <begin position="1"/>
        <end position="58"/>
    </location>
</feature>
<evidence type="ECO:0000313" key="8">
    <source>
        <dbReference type="Proteomes" id="UP000216188"/>
    </source>
</evidence>
<dbReference type="SUPFAM" id="SSF53850">
    <property type="entry name" value="Periplasmic binding protein-like II"/>
    <property type="match status" value="1"/>
</dbReference>
<evidence type="ECO:0000313" key="6">
    <source>
        <dbReference type="EMBL" id="NNV20454.1"/>
    </source>
</evidence>
<dbReference type="InterPro" id="IPR000847">
    <property type="entry name" value="LysR_HTH_N"/>
</dbReference>
<sequence>MNTDDVVVFLAAVNAGSLAEAARRLGLQPMVATRRLAALETMLGVRLLHRTTRSLSLTPEGETFLPFARAMIENETEAKALLRAEARGAAGLLRVSVPVAFGLRYVTPFVPQLLEQNPELRIALDLTDHLPDLVASGTDLAIRIARLRDSSLIAQKLSDNPRCIVASPDYLARRGIPDATDEIAEHDCLPLGSATHWTFSTPEGEKHIRLNARFSANTMEGCYATCLAGGGLALLSTWYVSEDVKAGRLVRLNFGDARPETLNIWAVYPTTRLVLPKVRVFIAALREAIAASAENFHA</sequence>
<dbReference type="GO" id="GO:0006351">
    <property type="term" value="P:DNA-templated transcription"/>
    <property type="evidence" value="ECO:0007669"/>
    <property type="project" value="TreeGrafter"/>
</dbReference>
<dbReference type="Proteomes" id="UP000526233">
    <property type="component" value="Unassembled WGS sequence"/>
</dbReference>
<proteinExistence type="inferred from homology"/>
<name>A0A256G9G7_9HYPH</name>
<dbReference type="CDD" id="cd08422">
    <property type="entry name" value="PBP2_CrgA_like"/>
    <property type="match status" value="1"/>
</dbReference>
<dbReference type="EMBL" id="NNRM01000041">
    <property type="protein sequence ID" value="OYR23281.1"/>
    <property type="molecule type" value="Genomic_DNA"/>
</dbReference>
<dbReference type="Gene3D" id="3.40.190.290">
    <property type="match status" value="1"/>
</dbReference>
<comment type="caution">
    <text evidence="7">The sequence shown here is derived from an EMBL/GenBank/DDBJ whole genome shotgun (WGS) entry which is preliminary data.</text>
</comment>
<dbReference type="PROSITE" id="PS50931">
    <property type="entry name" value="HTH_LYSR"/>
    <property type="match status" value="1"/>
</dbReference>
<evidence type="ECO:0000313" key="7">
    <source>
        <dbReference type="EMBL" id="OYR23281.1"/>
    </source>
</evidence>
<accession>A0A256G9G7</accession>
<dbReference type="SUPFAM" id="SSF46785">
    <property type="entry name" value="Winged helix' DNA-binding domain"/>
    <property type="match status" value="1"/>
</dbReference>
<dbReference type="Proteomes" id="UP000216188">
    <property type="component" value="Unassembled WGS sequence"/>
</dbReference>
<dbReference type="RefSeq" id="WP_007877533.1">
    <property type="nucleotide sequence ID" value="NZ_JBHEEM010000006.1"/>
</dbReference>